<name>A0A0M3HSN3_ASCLU</name>
<sequence>MSAVTMDPCSHQENEPGKEEKLRLLFSCLHYEAAVYCRTTTALILIVLEPFLNLMSREFYDEDVRPPHLVRIFLARCERILHPS</sequence>
<evidence type="ECO:0000313" key="1">
    <source>
        <dbReference type="Proteomes" id="UP000036681"/>
    </source>
</evidence>
<keyword evidence="1" id="KW-1185">Reference proteome</keyword>
<reference evidence="2" key="1">
    <citation type="submission" date="2017-02" db="UniProtKB">
        <authorList>
            <consortium name="WormBaseParasite"/>
        </authorList>
    </citation>
    <scope>IDENTIFICATION</scope>
</reference>
<evidence type="ECO:0000313" key="2">
    <source>
        <dbReference type="WBParaSite" id="ALUE_0000550401-mRNA-1"/>
    </source>
</evidence>
<proteinExistence type="predicted"/>
<organism evidence="1 2">
    <name type="scientific">Ascaris lumbricoides</name>
    <name type="common">Giant roundworm</name>
    <dbReference type="NCBI Taxonomy" id="6252"/>
    <lineage>
        <taxon>Eukaryota</taxon>
        <taxon>Metazoa</taxon>
        <taxon>Ecdysozoa</taxon>
        <taxon>Nematoda</taxon>
        <taxon>Chromadorea</taxon>
        <taxon>Rhabditida</taxon>
        <taxon>Spirurina</taxon>
        <taxon>Ascaridomorpha</taxon>
        <taxon>Ascaridoidea</taxon>
        <taxon>Ascarididae</taxon>
        <taxon>Ascaris</taxon>
    </lineage>
</organism>
<protein>
    <submittedName>
        <fullName evidence="2">Rab-GAP TBC domain-containing protein</fullName>
    </submittedName>
</protein>
<dbReference type="AlphaFoldDB" id="A0A0M3HSN3"/>
<accession>A0A0M3HSN3</accession>
<dbReference type="Proteomes" id="UP000036681">
    <property type="component" value="Unplaced"/>
</dbReference>
<dbReference type="WBParaSite" id="ALUE_0000550401-mRNA-1">
    <property type="protein sequence ID" value="ALUE_0000550401-mRNA-1"/>
    <property type="gene ID" value="ALUE_0000550401"/>
</dbReference>